<dbReference type="InterPro" id="IPR031052">
    <property type="entry name" value="FHY3/FAR1"/>
</dbReference>
<keyword evidence="2 6" id="KW-0479">Metal-binding</keyword>
<dbReference type="AlphaFoldDB" id="A0AAV0FEB1"/>
<evidence type="ECO:0000259" key="8">
    <source>
        <dbReference type="PROSITE" id="PS50966"/>
    </source>
</evidence>
<evidence type="ECO:0000313" key="9">
    <source>
        <dbReference type="EMBL" id="CAH9133851.1"/>
    </source>
</evidence>
<comment type="subcellular location">
    <subcellularLocation>
        <location evidence="6">Nucleus</location>
    </subcellularLocation>
</comment>
<dbReference type="GO" id="GO:0005634">
    <property type="term" value="C:nucleus"/>
    <property type="evidence" value="ECO:0007669"/>
    <property type="project" value="UniProtKB-SubCell"/>
</dbReference>
<evidence type="ECO:0000256" key="2">
    <source>
        <dbReference type="ARBA" id="ARBA00022723"/>
    </source>
</evidence>
<evidence type="ECO:0000256" key="3">
    <source>
        <dbReference type="ARBA" id="ARBA00022771"/>
    </source>
</evidence>
<gene>
    <name evidence="9" type="ORF">CEPIT_LOCUS33263</name>
</gene>
<dbReference type="InterPro" id="IPR006564">
    <property type="entry name" value="Znf_PMZ"/>
</dbReference>
<comment type="caution">
    <text evidence="9">The sequence shown here is derived from an EMBL/GenBank/DDBJ whole genome shotgun (WGS) entry which is preliminary data.</text>
</comment>
<evidence type="ECO:0000256" key="7">
    <source>
        <dbReference type="SAM" id="MobiDB-lite"/>
    </source>
</evidence>
<keyword evidence="4 6" id="KW-0862">Zinc</keyword>
<keyword evidence="3 5" id="KW-0863">Zinc-finger</keyword>
<evidence type="ECO:0000256" key="6">
    <source>
        <dbReference type="RuleBase" id="RU367018"/>
    </source>
</evidence>
<comment type="similarity">
    <text evidence="1 6">Belongs to the FHY3/FAR1 family.</text>
</comment>
<evidence type="ECO:0000256" key="1">
    <source>
        <dbReference type="ARBA" id="ARBA00005889"/>
    </source>
</evidence>
<evidence type="ECO:0000313" key="10">
    <source>
        <dbReference type="Proteomes" id="UP001152523"/>
    </source>
</evidence>
<dbReference type="GO" id="GO:0008270">
    <property type="term" value="F:zinc ion binding"/>
    <property type="evidence" value="ECO:0007669"/>
    <property type="project" value="UniProtKB-UniRule"/>
</dbReference>
<reference evidence="9" key="1">
    <citation type="submission" date="2022-07" db="EMBL/GenBank/DDBJ databases">
        <authorList>
            <person name="Macas J."/>
            <person name="Novak P."/>
            <person name="Neumann P."/>
        </authorList>
    </citation>
    <scope>NUCLEOTIDE SEQUENCE</scope>
</reference>
<evidence type="ECO:0000256" key="4">
    <source>
        <dbReference type="ARBA" id="ARBA00022833"/>
    </source>
</evidence>
<comment type="function">
    <text evidence="6">Putative transcription activator involved in regulating light control of development.</text>
</comment>
<feature type="compositionally biased region" description="Acidic residues" evidence="7">
    <location>
        <begin position="312"/>
        <end position="327"/>
    </location>
</feature>
<accession>A0AAV0FEB1</accession>
<feature type="domain" description="SWIM-type" evidence="8">
    <location>
        <begin position="133"/>
        <end position="169"/>
    </location>
</feature>
<organism evidence="9 10">
    <name type="scientific">Cuscuta epithymum</name>
    <dbReference type="NCBI Taxonomy" id="186058"/>
    <lineage>
        <taxon>Eukaryota</taxon>
        <taxon>Viridiplantae</taxon>
        <taxon>Streptophyta</taxon>
        <taxon>Embryophyta</taxon>
        <taxon>Tracheophyta</taxon>
        <taxon>Spermatophyta</taxon>
        <taxon>Magnoliopsida</taxon>
        <taxon>eudicotyledons</taxon>
        <taxon>Gunneridae</taxon>
        <taxon>Pentapetalae</taxon>
        <taxon>asterids</taxon>
        <taxon>lamiids</taxon>
        <taxon>Solanales</taxon>
        <taxon>Convolvulaceae</taxon>
        <taxon>Cuscuteae</taxon>
        <taxon>Cuscuta</taxon>
        <taxon>Cuscuta subgen. Cuscuta</taxon>
    </lineage>
</organism>
<name>A0AAV0FEB1_9ASTE</name>
<dbReference type="InterPro" id="IPR007527">
    <property type="entry name" value="Znf_SWIM"/>
</dbReference>
<dbReference type="SUPFAM" id="SSF57756">
    <property type="entry name" value="Retrovirus zinc finger-like domains"/>
    <property type="match status" value="1"/>
</dbReference>
<evidence type="ECO:0000256" key="5">
    <source>
        <dbReference type="PROSITE-ProRule" id="PRU00325"/>
    </source>
</evidence>
<dbReference type="PANTHER" id="PTHR31669">
    <property type="entry name" value="PROTEIN FAR1-RELATED SEQUENCE 10-RELATED"/>
    <property type="match status" value="1"/>
</dbReference>
<proteinExistence type="inferred from homology"/>
<dbReference type="EMBL" id="CAMAPF010000978">
    <property type="protein sequence ID" value="CAH9133851.1"/>
    <property type="molecule type" value="Genomic_DNA"/>
</dbReference>
<keyword evidence="6" id="KW-0539">Nucleus</keyword>
<dbReference type="SMART" id="SM00575">
    <property type="entry name" value="ZnF_PMZ"/>
    <property type="match status" value="1"/>
</dbReference>
<dbReference type="GO" id="GO:0003676">
    <property type="term" value="F:nucleic acid binding"/>
    <property type="evidence" value="ECO:0007669"/>
    <property type="project" value="InterPro"/>
</dbReference>
<feature type="region of interest" description="Disordered" evidence="7">
    <location>
        <begin position="269"/>
        <end position="375"/>
    </location>
</feature>
<protein>
    <recommendedName>
        <fullName evidence="6">Protein FAR1-RELATED SEQUENCE</fullName>
    </recommendedName>
</protein>
<dbReference type="PANTHER" id="PTHR31669:SF292">
    <property type="entry name" value="OS02G0262500 PROTEIN"/>
    <property type="match status" value="1"/>
</dbReference>
<sequence>MKTMWASAYMRDKFFASIRTTSICEVINSFIKRYVQNKNNLVDFMHNFERAVKEYRHNELISDFKSLYTDPLLTSPLHVYESWASQVFTRNKFWEVRKQIENVARLNLVERVEHGGDNTCFRMNKFGSTDTEFLVMYDKGGCNFVCDCRFYESRGIPCAHIFCAMRHENIDSVPSSLICQRWTKKAKLDSMSSINGNGDDSELSNLDMLRSGAISAACNRLYRAACKKPSLYSEFIVDIQSLIGKFEKRGGDALNLNNGSKVLDPTIVKTKGAPRKERNTRKRRRCGHCQRHGHTKRKCPTLINRDQLHVLEEEEVEGNDESSEQSDDTGTTNNGNAHMLGSKGNKNKKKRKNTEDPARCANTNDDADRGNNSHINLPVTNANDELANGIMLAQDRHHQGGHIQMPGYNNIPTHHTNYNGYMTSNWQFYPQYPAQPAAMFHAQTYGGLHQGYPYHGYHNSFVSTLKEVERNAKDGIKNGKGG</sequence>
<dbReference type="GO" id="GO:0006355">
    <property type="term" value="P:regulation of DNA-templated transcription"/>
    <property type="evidence" value="ECO:0007669"/>
    <property type="project" value="UniProtKB-UniRule"/>
</dbReference>
<dbReference type="Proteomes" id="UP001152523">
    <property type="component" value="Unassembled WGS sequence"/>
</dbReference>
<dbReference type="InterPro" id="IPR036875">
    <property type="entry name" value="Znf_CCHC_sf"/>
</dbReference>
<keyword evidence="10" id="KW-1185">Reference proteome</keyword>
<dbReference type="PROSITE" id="PS50966">
    <property type="entry name" value="ZF_SWIM"/>
    <property type="match status" value="1"/>
</dbReference>
<feature type="compositionally biased region" description="Basic residues" evidence="7">
    <location>
        <begin position="278"/>
        <end position="299"/>
    </location>
</feature>